<dbReference type="InterPro" id="IPR022385">
    <property type="entry name" value="Rhs_assc_core"/>
</dbReference>
<evidence type="ECO:0000259" key="2">
    <source>
        <dbReference type="Pfam" id="PF09994"/>
    </source>
</evidence>
<evidence type="ECO:0000256" key="1">
    <source>
        <dbReference type="SAM" id="MobiDB-lite"/>
    </source>
</evidence>
<accession>A0ABY7N3E7</accession>
<dbReference type="Pfam" id="PF09994">
    <property type="entry name" value="T6SS_Tle1-like_cat"/>
    <property type="match status" value="1"/>
</dbReference>
<feature type="region of interest" description="Disordered" evidence="1">
    <location>
        <begin position="203"/>
        <end position="239"/>
    </location>
</feature>
<keyword evidence="5" id="KW-1185">Reference proteome</keyword>
<organism evidence="4 5">
    <name type="scientific">Alcaligenes faecalis</name>
    <dbReference type="NCBI Taxonomy" id="511"/>
    <lineage>
        <taxon>Bacteria</taxon>
        <taxon>Pseudomonadati</taxon>
        <taxon>Pseudomonadota</taxon>
        <taxon>Betaproteobacteria</taxon>
        <taxon>Burkholderiales</taxon>
        <taxon>Alcaligenaceae</taxon>
        <taxon>Alcaligenes</taxon>
    </lineage>
</organism>
<evidence type="ECO:0000259" key="3">
    <source>
        <dbReference type="Pfam" id="PF20148"/>
    </source>
</evidence>
<dbReference type="InterPro" id="IPR018712">
    <property type="entry name" value="Tle1-like_cat"/>
</dbReference>
<dbReference type="InterPro" id="IPR045351">
    <property type="entry name" value="DUF6531"/>
</dbReference>
<dbReference type="PANTHER" id="PTHR32305">
    <property type="match status" value="1"/>
</dbReference>
<reference evidence="4 5" key="1">
    <citation type="submission" date="2022-05" db="EMBL/GenBank/DDBJ databases">
        <title>Complete sequence of strain NY11312.</title>
        <authorList>
            <person name="Zhou D."/>
        </authorList>
    </citation>
    <scope>NUCLEOTIDE SEQUENCE [LARGE SCALE GENOMIC DNA]</scope>
    <source>
        <strain evidence="4 5">NY11312</strain>
    </source>
</reference>
<protein>
    <submittedName>
        <fullName evidence="4">DUF2235 domain-containing protein</fullName>
    </submittedName>
</protein>
<evidence type="ECO:0000313" key="5">
    <source>
        <dbReference type="Proteomes" id="UP001211866"/>
    </source>
</evidence>
<dbReference type="InterPro" id="IPR050708">
    <property type="entry name" value="T6SS_VgrG/RHS"/>
</dbReference>
<dbReference type="PANTHER" id="PTHR32305:SF15">
    <property type="entry name" value="PROTEIN RHSA-RELATED"/>
    <property type="match status" value="1"/>
</dbReference>
<feature type="domain" description="T6SS Phospholipase effector Tle1-like catalytic" evidence="2">
    <location>
        <begin position="1035"/>
        <end position="1135"/>
    </location>
</feature>
<feature type="region of interest" description="Disordered" evidence="1">
    <location>
        <begin position="252"/>
        <end position="273"/>
    </location>
</feature>
<dbReference type="RefSeq" id="WP_270118182.1">
    <property type="nucleotide sequence ID" value="NZ_CP096916.1"/>
</dbReference>
<dbReference type="EMBL" id="CP096916">
    <property type="protein sequence ID" value="WBM38391.1"/>
    <property type="molecule type" value="Genomic_DNA"/>
</dbReference>
<dbReference type="Proteomes" id="UP001211866">
    <property type="component" value="Chromosome"/>
</dbReference>
<dbReference type="InterPro" id="IPR006530">
    <property type="entry name" value="YD"/>
</dbReference>
<dbReference type="NCBIfam" id="TIGR03696">
    <property type="entry name" value="Rhs_assc_core"/>
    <property type="match status" value="1"/>
</dbReference>
<dbReference type="Pfam" id="PF20148">
    <property type="entry name" value="DUF6531"/>
    <property type="match status" value="1"/>
</dbReference>
<sequence length="1245" mass="140402">MPSALLSWLILLLITLPSLAWSQSSLECPLPPSSTRCAPAAALGEQAEPAPDMGLLNPVDLLSGQKYQSDTDLPLSQAWPLLQLQRHWNGQGRNPTPTLGHTGWALNYDLQLRQQGHALFMPDGRQTRLYPPAQVQGTGWFWQGPNGLILRFDEQGWLTHVRVSTQQWLDIERFPGTHPQAYAVKTVRNHLGQTLVFDWQSQAQEQVSPQGQKQGHGPGQNQTPVQTPRQVQPQTKTRSLANVTTAIRAAEAEEAATAAATTTAPTDTDTDTAINIKTPAGPFRLLLEQHDQQIWLASASRPDGMQRLYHPAPAPWSHRLGGTSLQAPGQTAQPMQQWEYDAQGRVSRLISHAFNQDWTARYEPGLSEWSIGTERHRFHYRDYQGQQRLQKLESRLCDTCPVQSTEWQYDPQERWLQAGPWTAQRRANGTLSGLEQKQGGWGALRFKLDEKGRLQNWATSQYGGETRRWSPNGKLRRLEYAEGGSLHIQYDQRGRLSSLEHQQGHETERSELDWLGPGALRIRHPMETQCLKLRAGLLQERRLERSHSPGQSWTERFEYDEQRRLTQHTLPEGGQLRYRWDAHGHLQSLEWITQTGQRQTVIHAQEVGYAWGNGLQVISHANSAGQAVDLMLLQPDGTPVWTQARRLDAQGKVLEDRHESPLLQETRHWFLHYDTKQRLIAFRQGKTESAQWLAWNDSGALFARHPKPTASIQRSSTGTAKAVGNLNLDYGPNRRLQRVQTADTALVEYRHDAFGQRIWRKQGDQERAFFFHGQQLMAELDLPTGPGQLISRRYLYAGLTPIGMIVYQPDGQGQLYYLHSDLMGAVRLISDQQTKPVWAADLNPFGQAEPLLETLEFNLRLPGQYAESATGWHDNLLRTYLPEHGHYLEPDPLGPWPQTQAVGYAQQQPLRHIDPSGLLLFAFDGTRQAPITNSNVWKLSQLYQDGAVHYAEGPGDPVTLNWDALTAWRAGRILESQWNNFLNRVQEQGPAPSAVPVDLLGFSRGAALARDFSNRILDHVQQGWFVLNDPQRGAIRACITPRFLGLFDTVAQFGLGGGSNSQYRLGVSDAWSWVAHAVAMHEHRAYFPLSALTEAMNTVEMPFIGAHSQIGGGVLPDENEETISDLDKVALAWMHWQARATGLTLAELGHTDLSVLHPVLLDMRLPGLRLTQGSLRGVDSHGQGQNLMYQDLHPRLGQATQQSMETVIKRHNSWRIRPGNQVGWVDMDAYDTWLHNHLGWERQAS</sequence>
<proteinExistence type="predicted"/>
<name>A0ABY7N3E7_ALCFA</name>
<gene>
    <name evidence="4" type="ORF">M2J83_00720</name>
</gene>
<dbReference type="Gene3D" id="2.180.10.10">
    <property type="entry name" value="RHS repeat-associated core"/>
    <property type="match status" value="1"/>
</dbReference>
<dbReference type="NCBIfam" id="TIGR01643">
    <property type="entry name" value="YD_repeat_2x"/>
    <property type="match status" value="2"/>
</dbReference>
<feature type="domain" description="DUF6531" evidence="3">
    <location>
        <begin position="57"/>
        <end position="128"/>
    </location>
</feature>
<evidence type="ECO:0000313" key="4">
    <source>
        <dbReference type="EMBL" id="WBM38391.1"/>
    </source>
</evidence>
<feature type="compositionally biased region" description="Low complexity" evidence="1">
    <location>
        <begin position="210"/>
        <end position="235"/>
    </location>
</feature>